<evidence type="ECO:0000256" key="3">
    <source>
        <dbReference type="ARBA" id="ARBA00022801"/>
    </source>
</evidence>
<dbReference type="PANTHER" id="PTHR42978:SF5">
    <property type="entry name" value="METALLO-BETA-LACTAMASE DOMAIN-CONTAINING PROTEIN"/>
    <property type="match status" value="1"/>
</dbReference>
<dbReference type="Gene3D" id="2.160.20.10">
    <property type="entry name" value="Single-stranded right-handed beta-helix, Pectin lyase-like"/>
    <property type="match status" value="1"/>
</dbReference>
<keyword evidence="5" id="KW-0732">Signal</keyword>
<evidence type="ECO:0000313" key="8">
    <source>
        <dbReference type="Proteomes" id="UP001642406"/>
    </source>
</evidence>
<dbReference type="SUPFAM" id="SSF51126">
    <property type="entry name" value="Pectin lyase-like"/>
    <property type="match status" value="1"/>
</dbReference>
<dbReference type="EMBL" id="CAWUHC010000175">
    <property type="protein sequence ID" value="CAK7237133.1"/>
    <property type="molecule type" value="Genomic_DNA"/>
</dbReference>
<keyword evidence="8" id="KW-1185">Reference proteome</keyword>
<feature type="domain" description="Metallo-beta-lactamase" evidence="6">
    <location>
        <begin position="413"/>
        <end position="637"/>
    </location>
</feature>
<dbReference type="InterPro" id="IPR001279">
    <property type="entry name" value="Metallo-B-lactamas"/>
</dbReference>
<dbReference type="Proteomes" id="UP001642406">
    <property type="component" value="Unassembled WGS sequence"/>
</dbReference>
<evidence type="ECO:0000259" key="6">
    <source>
        <dbReference type="SMART" id="SM00849"/>
    </source>
</evidence>
<organism evidence="7 8">
    <name type="scientific">Sporothrix bragantina</name>
    <dbReference type="NCBI Taxonomy" id="671064"/>
    <lineage>
        <taxon>Eukaryota</taxon>
        <taxon>Fungi</taxon>
        <taxon>Dikarya</taxon>
        <taxon>Ascomycota</taxon>
        <taxon>Pezizomycotina</taxon>
        <taxon>Sordariomycetes</taxon>
        <taxon>Sordariomycetidae</taxon>
        <taxon>Ophiostomatales</taxon>
        <taxon>Ophiostomataceae</taxon>
        <taxon>Sporothrix</taxon>
    </lineage>
</organism>
<keyword evidence="4" id="KW-0862">Zinc</keyword>
<evidence type="ECO:0000256" key="5">
    <source>
        <dbReference type="SAM" id="SignalP"/>
    </source>
</evidence>
<reference evidence="7 8" key="1">
    <citation type="submission" date="2024-01" db="EMBL/GenBank/DDBJ databases">
        <authorList>
            <person name="Allen C."/>
            <person name="Tagirdzhanova G."/>
        </authorList>
    </citation>
    <scope>NUCLEOTIDE SEQUENCE [LARGE SCALE GENOMIC DNA]</scope>
</reference>
<dbReference type="Gene3D" id="3.60.15.10">
    <property type="entry name" value="Ribonuclease Z/Hydroxyacylglutathione hydrolase-like"/>
    <property type="match status" value="1"/>
</dbReference>
<dbReference type="InterPro" id="IPR011050">
    <property type="entry name" value="Pectin_lyase_fold/virulence"/>
</dbReference>
<evidence type="ECO:0000256" key="1">
    <source>
        <dbReference type="ARBA" id="ARBA00007749"/>
    </source>
</evidence>
<protein>
    <recommendedName>
        <fullName evidence="6">Metallo-beta-lactamase domain-containing protein</fullName>
    </recommendedName>
</protein>
<proteinExistence type="inferred from homology"/>
<evidence type="ECO:0000256" key="2">
    <source>
        <dbReference type="ARBA" id="ARBA00022723"/>
    </source>
</evidence>
<feature type="signal peptide" evidence="5">
    <location>
        <begin position="1"/>
        <end position="19"/>
    </location>
</feature>
<comment type="caution">
    <text evidence="7">The sequence shown here is derived from an EMBL/GenBank/DDBJ whole genome shotgun (WGS) entry which is preliminary data.</text>
</comment>
<dbReference type="CDD" id="cd07730">
    <property type="entry name" value="metallo-hydrolase-like_MBL-fold"/>
    <property type="match status" value="1"/>
</dbReference>
<comment type="similarity">
    <text evidence="1">Belongs to the metallo-beta-lactamase superfamily.</text>
</comment>
<sequence length="727" mass="78811">MCLSVLSLLWASLATRVLAGPTPSTHSAVDEDTGHPHLLIARASSSASGLLRNTTTNDITKAHAIIDDVIGRMVVLNAARQANPVRNHYRLRPGTRVGKRAADANDLTPPPPLLEITDEIANTAALLAELEAAQQNTTEPPRKRAGAFWIGCLTRKGSVPWGNDSSYKVFRNVVGDYGADPSGSADSTKAIQKAIDDGKHCGAACGGSTTGNAIVYFPPSGYLVSSTLNVYFVTQMIGDANDWPRLVASSSFVGRLGVLSTDLYVRNGGTGPDGLSLEWYINTARFYSRIRNFRIDISAVHKNALVCGIHYQVAQATSLENKQQGMFSENGSGGVMSNITFTGGDVSFYGGNQQFSASRMTSKGCTAAAQIIWDWDSPSIVNVRIIDSTSSIRVPMEGMVSHTIKGHSWLECPAYSFLIEHPSSGRKVLFDLGVRKDFDNLAPAIKNWFTESGSTCSVEKDVRTILEEGGVEAEEIESIIWSHWHWDHIGDPSRFLTSTALLVGPGFKQLFTPGYPTNPESPVLDSDFTGRELRELCFTDSDVKVGPFSAIDYFGDGSFYILDAPGHTAGHVNALARVTTNPDSFILMGADTCHHSAEMRPSKYHPLPDAISPHPFHLGSAVPCPGALFNSILHDGKKAKPFYGVARPGMLFGDPDAAEETVDKVIEADGSGNIFVVIAHDCHLKDVVETFPKYANDFLKKGWIERGRWVFLKDFKEAVDERAAGKI</sequence>
<dbReference type="SMART" id="SM00849">
    <property type="entry name" value="Lactamase_B"/>
    <property type="match status" value="1"/>
</dbReference>
<evidence type="ECO:0000256" key="4">
    <source>
        <dbReference type="ARBA" id="ARBA00022833"/>
    </source>
</evidence>
<feature type="chain" id="PRO_5045076388" description="Metallo-beta-lactamase domain-containing protein" evidence="5">
    <location>
        <begin position="20"/>
        <end position="727"/>
    </location>
</feature>
<dbReference type="InterPro" id="IPR024535">
    <property type="entry name" value="RHGA/B-epi-like_pectate_lyase"/>
</dbReference>
<dbReference type="Pfam" id="PF00753">
    <property type="entry name" value="Lactamase_B"/>
    <property type="match status" value="1"/>
</dbReference>
<dbReference type="InterPro" id="IPR012334">
    <property type="entry name" value="Pectin_lyas_fold"/>
</dbReference>
<gene>
    <name evidence="7" type="ORF">SBRCBS47491_009873</name>
</gene>
<dbReference type="PANTHER" id="PTHR42978">
    <property type="entry name" value="QUORUM-QUENCHING LACTONASE YTNP-RELATED-RELATED"/>
    <property type="match status" value="1"/>
</dbReference>
<evidence type="ECO:0000313" key="7">
    <source>
        <dbReference type="EMBL" id="CAK7237133.1"/>
    </source>
</evidence>
<dbReference type="Pfam" id="PF12708">
    <property type="entry name" value="Pect-lyase_RHGA_epim"/>
    <property type="match status" value="1"/>
</dbReference>
<dbReference type="SUPFAM" id="SSF56281">
    <property type="entry name" value="Metallo-hydrolase/oxidoreductase"/>
    <property type="match status" value="1"/>
</dbReference>
<dbReference type="InterPro" id="IPR036866">
    <property type="entry name" value="RibonucZ/Hydroxyglut_hydro"/>
</dbReference>
<keyword evidence="2" id="KW-0479">Metal-binding</keyword>
<keyword evidence="3" id="KW-0378">Hydrolase</keyword>
<accession>A0ABP0CYC6</accession>
<name>A0ABP0CYC6_9PEZI</name>
<dbReference type="InterPro" id="IPR051013">
    <property type="entry name" value="MBL_superfamily_lactonases"/>
</dbReference>